<keyword evidence="4" id="KW-0732">Signal</keyword>
<keyword evidence="3" id="KW-0378">Hydrolase</keyword>
<dbReference type="GO" id="GO:0003993">
    <property type="term" value="F:acid phosphatase activity"/>
    <property type="evidence" value="ECO:0007669"/>
    <property type="project" value="UniProtKB-EC"/>
</dbReference>
<dbReference type="InterPro" id="IPR036196">
    <property type="entry name" value="Ptyr_pPase_sf"/>
</dbReference>
<sequence>MRFTLCIVVSWFLLLLKGNLADPRTRATFKRHGIEITSLSRPIRTSDFKDFDLILAMDKQNREDIVLLIGGNSGRHSLKMHINRLN</sequence>
<dbReference type="AlphaFoldDB" id="A0AAD5IJB4"/>
<dbReference type="PANTHER" id="PTHR47439:SF1">
    <property type="entry name" value="ACID PHOSPHATASE"/>
    <property type="match status" value="1"/>
</dbReference>
<dbReference type="PRINTS" id="PR00719">
    <property type="entry name" value="LMWPTPASE"/>
</dbReference>
<dbReference type="EMBL" id="JAJSOW010000105">
    <property type="protein sequence ID" value="KAI9165444.1"/>
    <property type="molecule type" value="Genomic_DNA"/>
</dbReference>
<evidence type="ECO:0000313" key="6">
    <source>
        <dbReference type="EMBL" id="KAI9165444.1"/>
    </source>
</evidence>
<comment type="similarity">
    <text evidence="1">Belongs to the low molecular weight phosphotyrosine protein phosphatase family.</text>
</comment>
<dbReference type="SUPFAM" id="SSF52788">
    <property type="entry name" value="Phosphotyrosine protein phosphatases I"/>
    <property type="match status" value="1"/>
</dbReference>
<dbReference type="InterPro" id="IPR017867">
    <property type="entry name" value="Tyr_phospatase_low_mol_wt"/>
</dbReference>
<evidence type="ECO:0000256" key="1">
    <source>
        <dbReference type="ARBA" id="ARBA00011063"/>
    </source>
</evidence>
<accession>A0AAD5IJB4</accession>
<feature type="chain" id="PRO_5042176954" description="acid phosphatase" evidence="4">
    <location>
        <begin position="22"/>
        <end position="86"/>
    </location>
</feature>
<feature type="signal peptide" evidence="4">
    <location>
        <begin position="1"/>
        <end position="21"/>
    </location>
</feature>
<evidence type="ECO:0000259" key="5">
    <source>
        <dbReference type="Pfam" id="PF01451"/>
    </source>
</evidence>
<gene>
    <name evidence="6" type="ORF">LWI28_014336</name>
</gene>
<protein>
    <recommendedName>
        <fullName evidence="2">acid phosphatase</fullName>
        <ecNumber evidence="2">3.1.3.2</ecNumber>
    </recommendedName>
</protein>
<keyword evidence="7" id="KW-1185">Reference proteome</keyword>
<evidence type="ECO:0000256" key="2">
    <source>
        <dbReference type="ARBA" id="ARBA00012646"/>
    </source>
</evidence>
<comment type="caution">
    <text evidence="6">The sequence shown here is derived from an EMBL/GenBank/DDBJ whole genome shotgun (WGS) entry which is preliminary data.</text>
</comment>
<dbReference type="Pfam" id="PF01451">
    <property type="entry name" value="LMWPc"/>
    <property type="match status" value="1"/>
</dbReference>
<feature type="domain" description="Phosphotyrosine protein phosphatase I" evidence="5">
    <location>
        <begin position="18"/>
        <end position="66"/>
    </location>
</feature>
<dbReference type="Proteomes" id="UP001064489">
    <property type="component" value="Chromosome 10"/>
</dbReference>
<organism evidence="6 7">
    <name type="scientific">Acer negundo</name>
    <name type="common">Box elder</name>
    <dbReference type="NCBI Taxonomy" id="4023"/>
    <lineage>
        <taxon>Eukaryota</taxon>
        <taxon>Viridiplantae</taxon>
        <taxon>Streptophyta</taxon>
        <taxon>Embryophyta</taxon>
        <taxon>Tracheophyta</taxon>
        <taxon>Spermatophyta</taxon>
        <taxon>Magnoliopsida</taxon>
        <taxon>eudicotyledons</taxon>
        <taxon>Gunneridae</taxon>
        <taxon>Pentapetalae</taxon>
        <taxon>rosids</taxon>
        <taxon>malvids</taxon>
        <taxon>Sapindales</taxon>
        <taxon>Sapindaceae</taxon>
        <taxon>Hippocastanoideae</taxon>
        <taxon>Acereae</taxon>
        <taxon>Acer</taxon>
    </lineage>
</organism>
<reference evidence="6" key="2">
    <citation type="submission" date="2023-02" db="EMBL/GenBank/DDBJ databases">
        <authorList>
            <person name="Swenson N.G."/>
            <person name="Wegrzyn J.L."/>
            <person name="Mcevoy S.L."/>
        </authorList>
    </citation>
    <scope>NUCLEOTIDE SEQUENCE</scope>
    <source>
        <strain evidence="6">91603</strain>
        <tissue evidence="6">Leaf</tissue>
    </source>
</reference>
<evidence type="ECO:0000256" key="4">
    <source>
        <dbReference type="SAM" id="SignalP"/>
    </source>
</evidence>
<evidence type="ECO:0000313" key="7">
    <source>
        <dbReference type="Proteomes" id="UP001064489"/>
    </source>
</evidence>
<dbReference type="PANTHER" id="PTHR47439">
    <property type="entry name" value="LOW MOLECULAR WEIGHT PHOSPHOTYROSINE PROTEIN PHOSPHATASE-RELATED"/>
    <property type="match status" value="1"/>
</dbReference>
<reference evidence="6" key="1">
    <citation type="journal article" date="2022" name="Plant J.">
        <title>Strategies of tolerance reflected in two North American maple genomes.</title>
        <authorList>
            <person name="McEvoy S.L."/>
            <person name="Sezen U.U."/>
            <person name="Trouern-Trend A."/>
            <person name="McMahon S.M."/>
            <person name="Schaberg P.G."/>
            <person name="Yang J."/>
            <person name="Wegrzyn J.L."/>
            <person name="Swenson N.G."/>
        </authorList>
    </citation>
    <scope>NUCLEOTIDE SEQUENCE</scope>
    <source>
        <strain evidence="6">91603</strain>
    </source>
</reference>
<dbReference type="GO" id="GO:0004725">
    <property type="term" value="F:protein tyrosine phosphatase activity"/>
    <property type="evidence" value="ECO:0007669"/>
    <property type="project" value="InterPro"/>
</dbReference>
<proteinExistence type="inferred from homology"/>
<dbReference type="InterPro" id="IPR052995">
    <property type="entry name" value="LMW-PTP"/>
</dbReference>
<dbReference type="EC" id="3.1.3.2" evidence="2"/>
<dbReference type="Gene3D" id="3.40.50.2300">
    <property type="match status" value="1"/>
</dbReference>
<name>A0AAD5IJB4_ACENE</name>
<evidence type="ECO:0000256" key="3">
    <source>
        <dbReference type="ARBA" id="ARBA00022801"/>
    </source>
</evidence>
<dbReference type="InterPro" id="IPR023485">
    <property type="entry name" value="Ptyr_pPase"/>
</dbReference>